<keyword evidence="3" id="KW-1185">Reference proteome</keyword>
<dbReference type="Proteomes" id="UP001199355">
    <property type="component" value="Unassembled WGS sequence"/>
</dbReference>
<evidence type="ECO:0000313" key="3">
    <source>
        <dbReference type="Proteomes" id="UP001199355"/>
    </source>
</evidence>
<name>A0AAE3AR39_9FIRM</name>
<dbReference type="InterPro" id="IPR050312">
    <property type="entry name" value="IolE/XylAMocC-like"/>
</dbReference>
<dbReference type="RefSeq" id="WP_308727479.1">
    <property type="nucleotide sequence ID" value="NZ_JAJEQF010000001.1"/>
</dbReference>
<dbReference type="AlphaFoldDB" id="A0AAE3AR39"/>
<organism evidence="2 3">
    <name type="scientific">Gallintestinimicrobium propionicum</name>
    <dbReference type="NCBI Taxonomy" id="2981770"/>
    <lineage>
        <taxon>Bacteria</taxon>
        <taxon>Bacillati</taxon>
        <taxon>Bacillota</taxon>
        <taxon>Clostridia</taxon>
        <taxon>Lachnospirales</taxon>
        <taxon>Lachnospiraceae</taxon>
        <taxon>Gallintestinimicrobium</taxon>
    </lineage>
</organism>
<dbReference type="SUPFAM" id="SSF51658">
    <property type="entry name" value="Xylose isomerase-like"/>
    <property type="match status" value="1"/>
</dbReference>
<protein>
    <submittedName>
        <fullName evidence="2">Sugar phosphate isomerase/epimerase</fullName>
    </submittedName>
</protein>
<sequence>MELGINTDFANEPWELEEIKNKLREIAEAGFTHIHWCFDWDGDYLYARSEMEQIRSWMDEFGLKEKGLHASKGSRRFVERYAEAPHGRKDYLSELEPNRIAGVELVKNRVELVHVLGGKEIVLHMYLPTKSFEEKPEIKELFYQQACKSLDELQPYCKELGVKICLENLFEASAKDQIEQFDYLFGRYPADFLGLCIDTGHANLVGGNEFIKLLATRYADRFFCQHLHDNRGWGKEDGCGDAHRLPGECSIDWKETMKLVRASAYEQPFVMEVSKPEGEDCAHYLKRAYEAGVWMANL</sequence>
<dbReference type="EMBL" id="JAJEQF010000001">
    <property type="protein sequence ID" value="MCC2166289.1"/>
    <property type="molecule type" value="Genomic_DNA"/>
</dbReference>
<evidence type="ECO:0000313" key="2">
    <source>
        <dbReference type="EMBL" id="MCC2166289.1"/>
    </source>
</evidence>
<dbReference type="InterPro" id="IPR036237">
    <property type="entry name" value="Xyl_isomerase-like_sf"/>
</dbReference>
<comment type="caution">
    <text evidence="2">The sequence shown here is derived from an EMBL/GenBank/DDBJ whole genome shotgun (WGS) entry which is preliminary data.</text>
</comment>
<dbReference type="Pfam" id="PF01261">
    <property type="entry name" value="AP_endonuc_2"/>
    <property type="match status" value="1"/>
</dbReference>
<proteinExistence type="predicted"/>
<keyword evidence="2" id="KW-0413">Isomerase</keyword>
<dbReference type="Gene3D" id="3.20.20.150">
    <property type="entry name" value="Divalent-metal-dependent TIM barrel enzymes"/>
    <property type="match status" value="1"/>
</dbReference>
<feature type="domain" description="Xylose isomerase-like TIM barrel" evidence="1">
    <location>
        <begin position="23"/>
        <end position="277"/>
    </location>
</feature>
<dbReference type="PANTHER" id="PTHR12110">
    <property type="entry name" value="HYDROXYPYRUVATE ISOMERASE"/>
    <property type="match status" value="1"/>
</dbReference>
<dbReference type="InterPro" id="IPR013022">
    <property type="entry name" value="Xyl_isomerase-like_TIM-brl"/>
</dbReference>
<gene>
    <name evidence="2" type="ORF">LKD45_01025</name>
</gene>
<reference evidence="2 3" key="1">
    <citation type="submission" date="2021-10" db="EMBL/GenBank/DDBJ databases">
        <title>Anaerobic single-cell dispensing facilitates the cultivation of human gut bacteria.</title>
        <authorList>
            <person name="Afrizal A."/>
        </authorList>
    </citation>
    <scope>NUCLEOTIDE SEQUENCE [LARGE SCALE GENOMIC DNA]</scope>
    <source>
        <strain evidence="2 3">CLA-AA-H244</strain>
    </source>
</reference>
<evidence type="ECO:0000259" key="1">
    <source>
        <dbReference type="Pfam" id="PF01261"/>
    </source>
</evidence>
<accession>A0AAE3AR39</accession>
<dbReference type="GO" id="GO:0016853">
    <property type="term" value="F:isomerase activity"/>
    <property type="evidence" value="ECO:0007669"/>
    <property type="project" value="UniProtKB-KW"/>
</dbReference>